<evidence type="ECO:0000313" key="3">
    <source>
        <dbReference type="EMBL" id="KAK7756379.1"/>
    </source>
</evidence>
<dbReference type="AlphaFoldDB" id="A0AAN9YVX4"/>
<dbReference type="InterPro" id="IPR036673">
    <property type="entry name" value="Cyanovirin-N_sf"/>
</dbReference>
<keyword evidence="1" id="KW-0732">Signal</keyword>
<sequence>MILATLFSVLSLTCWSAMVASQELQSNQAMASSTHIFDSGPIPTGISLDSGDFDLADYLTTYNLSIDAAGTRKPEKDIRLTCTGLSLYLAKEKPITYYLIGHCGSVYDRPHDIRCSYLDLDLCFVNVDGKIVPRKLGGFSSSCFDCTYYGANGSNMMKCNCNPGHDEDHLIESTVNLGKWKLLAAE</sequence>
<gene>
    <name evidence="3" type="ORF">SLS62_001605</name>
</gene>
<accession>A0AAN9YVX4</accession>
<proteinExistence type="predicted"/>
<feature type="domain" description="Cyanovirin-N" evidence="2">
    <location>
        <begin position="82"/>
        <end position="178"/>
    </location>
</feature>
<organism evidence="3 4">
    <name type="scientific">Diatrype stigma</name>
    <dbReference type="NCBI Taxonomy" id="117547"/>
    <lineage>
        <taxon>Eukaryota</taxon>
        <taxon>Fungi</taxon>
        <taxon>Dikarya</taxon>
        <taxon>Ascomycota</taxon>
        <taxon>Pezizomycotina</taxon>
        <taxon>Sordariomycetes</taxon>
        <taxon>Xylariomycetidae</taxon>
        <taxon>Xylariales</taxon>
        <taxon>Diatrypaceae</taxon>
        <taxon>Diatrype</taxon>
    </lineage>
</organism>
<reference evidence="3 4" key="1">
    <citation type="submission" date="2024-02" db="EMBL/GenBank/DDBJ databases">
        <title>De novo assembly and annotation of 12 fungi associated with fruit tree decline syndrome in Ontario, Canada.</title>
        <authorList>
            <person name="Sulman M."/>
            <person name="Ellouze W."/>
            <person name="Ilyukhin E."/>
        </authorList>
    </citation>
    <scope>NUCLEOTIDE SEQUENCE [LARGE SCALE GENOMIC DNA]</scope>
    <source>
        <strain evidence="3 4">M11/M66-122</strain>
    </source>
</reference>
<dbReference type="SUPFAM" id="SSF51322">
    <property type="entry name" value="Cyanovirin-N"/>
    <property type="match status" value="1"/>
</dbReference>
<evidence type="ECO:0000259" key="2">
    <source>
        <dbReference type="Pfam" id="PF08881"/>
    </source>
</evidence>
<protein>
    <recommendedName>
        <fullName evidence="2">Cyanovirin-N domain-containing protein</fullName>
    </recommendedName>
</protein>
<dbReference type="Pfam" id="PF08881">
    <property type="entry name" value="CVNH"/>
    <property type="match status" value="1"/>
</dbReference>
<keyword evidence="4" id="KW-1185">Reference proteome</keyword>
<dbReference type="Proteomes" id="UP001320420">
    <property type="component" value="Unassembled WGS sequence"/>
</dbReference>
<evidence type="ECO:0000313" key="4">
    <source>
        <dbReference type="Proteomes" id="UP001320420"/>
    </source>
</evidence>
<evidence type="ECO:0000256" key="1">
    <source>
        <dbReference type="SAM" id="SignalP"/>
    </source>
</evidence>
<dbReference type="Gene3D" id="2.30.60.10">
    <property type="entry name" value="Cyanovirin-N"/>
    <property type="match status" value="1"/>
</dbReference>
<dbReference type="InterPro" id="IPR011058">
    <property type="entry name" value="Cyanovirin-N"/>
</dbReference>
<name>A0AAN9YVX4_9PEZI</name>
<feature type="signal peptide" evidence="1">
    <location>
        <begin position="1"/>
        <end position="21"/>
    </location>
</feature>
<feature type="chain" id="PRO_5042945523" description="Cyanovirin-N domain-containing protein" evidence="1">
    <location>
        <begin position="22"/>
        <end position="186"/>
    </location>
</feature>
<comment type="caution">
    <text evidence="3">The sequence shown here is derived from an EMBL/GenBank/DDBJ whole genome shotgun (WGS) entry which is preliminary data.</text>
</comment>
<dbReference type="EMBL" id="JAKJXP020000007">
    <property type="protein sequence ID" value="KAK7756379.1"/>
    <property type="molecule type" value="Genomic_DNA"/>
</dbReference>